<comment type="caution">
    <text evidence="1">The sequence shown here is derived from an EMBL/GenBank/DDBJ whole genome shotgun (WGS) entry which is preliminary data.</text>
</comment>
<accession>A0ABD6AX85</accession>
<dbReference type="Gene3D" id="2.60.120.10">
    <property type="entry name" value="Jelly Rolls"/>
    <property type="match status" value="1"/>
</dbReference>
<dbReference type="EMBL" id="JBHUDC010000007">
    <property type="protein sequence ID" value="MFD1514239.1"/>
    <property type="molecule type" value="Genomic_DNA"/>
</dbReference>
<evidence type="ECO:0000313" key="2">
    <source>
        <dbReference type="Proteomes" id="UP001597187"/>
    </source>
</evidence>
<dbReference type="SUPFAM" id="SSF51182">
    <property type="entry name" value="RmlC-like cupins"/>
    <property type="match status" value="1"/>
</dbReference>
<dbReference type="InterPro" id="IPR014710">
    <property type="entry name" value="RmlC-like_jellyroll"/>
</dbReference>
<evidence type="ECO:0000313" key="1">
    <source>
        <dbReference type="EMBL" id="MFD1514239.1"/>
    </source>
</evidence>
<sequence>MDLIALEEVTADADDRGVERRGLAGPLGTSGLALNHYRVAPDDELPAGLHAHGDQEEVFVVLRGTATFETLVFPPSEDPAADEPNDVVTETLTVESGAAVRFAPGEFQSGRNAGDRDLVVLAIGAPRETDALRFPVRCPDCGHDWMRLATDEDVPRFVCPGCGCERVPTPCPDCGGETLRVRLGKQRRTVVECTDCAATFPSPPTHDGW</sequence>
<name>A0ABD6AX85_9EURY</name>
<dbReference type="AlphaFoldDB" id="A0ABD6AX85"/>
<organism evidence="1 2">
    <name type="scientific">Halomarina rubra</name>
    <dbReference type="NCBI Taxonomy" id="2071873"/>
    <lineage>
        <taxon>Archaea</taxon>
        <taxon>Methanobacteriati</taxon>
        <taxon>Methanobacteriota</taxon>
        <taxon>Stenosarchaea group</taxon>
        <taxon>Halobacteria</taxon>
        <taxon>Halobacteriales</taxon>
        <taxon>Natronomonadaceae</taxon>
        <taxon>Halomarina</taxon>
    </lineage>
</organism>
<dbReference type="RefSeq" id="WP_250874213.1">
    <property type="nucleotide sequence ID" value="NZ_JALXFV010000007.1"/>
</dbReference>
<keyword evidence="2" id="KW-1185">Reference proteome</keyword>
<proteinExistence type="predicted"/>
<dbReference type="Proteomes" id="UP001597187">
    <property type="component" value="Unassembled WGS sequence"/>
</dbReference>
<dbReference type="InterPro" id="IPR011051">
    <property type="entry name" value="RmlC_Cupin_sf"/>
</dbReference>
<gene>
    <name evidence="1" type="ORF">ACFSBT_13235</name>
</gene>
<protein>
    <submittedName>
        <fullName evidence="1">Cupin</fullName>
    </submittedName>
</protein>
<reference evidence="1 2" key="1">
    <citation type="journal article" date="2019" name="Int. J. Syst. Evol. Microbiol.">
        <title>The Global Catalogue of Microorganisms (GCM) 10K type strain sequencing project: providing services to taxonomists for standard genome sequencing and annotation.</title>
        <authorList>
            <consortium name="The Broad Institute Genomics Platform"/>
            <consortium name="The Broad Institute Genome Sequencing Center for Infectious Disease"/>
            <person name="Wu L."/>
            <person name="Ma J."/>
        </authorList>
    </citation>
    <scope>NUCLEOTIDE SEQUENCE [LARGE SCALE GENOMIC DNA]</scope>
    <source>
        <strain evidence="1 2">CGMCC 1.12563</strain>
    </source>
</reference>